<dbReference type="PANTHER" id="PTHR43187">
    <property type="entry name" value="GLUTAMINE AMIDOTRANSFERASE DUG3-RELATED"/>
    <property type="match status" value="1"/>
</dbReference>
<dbReference type="CDD" id="cd01908">
    <property type="entry name" value="YafJ"/>
    <property type="match status" value="1"/>
</dbReference>
<proteinExistence type="predicted"/>
<name>A0ABS1E5N5_9GAMM</name>
<dbReference type="InterPro" id="IPR029055">
    <property type="entry name" value="Ntn_hydrolases_N"/>
</dbReference>
<organism evidence="3 4">
    <name type="scientific">Halorhodospira neutriphila</name>
    <dbReference type="NCBI Taxonomy" id="168379"/>
    <lineage>
        <taxon>Bacteria</taxon>
        <taxon>Pseudomonadati</taxon>
        <taxon>Pseudomonadota</taxon>
        <taxon>Gammaproteobacteria</taxon>
        <taxon>Chromatiales</taxon>
        <taxon>Ectothiorhodospiraceae</taxon>
        <taxon>Halorhodospira</taxon>
    </lineage>
</organism>
<accession>A0ABS1E5N5</accession>
<reference evidence="3 4" key="1">
    <citation type="journal article" date="2020" name="Microorganisms">
        <title>Osmotic Adaptation and Compatible Solute Biosynthesis of Phototrophic Bacteria as Revealed from Genome Analyses.</title>
        <authorList>
            <person name="Imhoff J.F."/>
            <person name="Rahn T."/>
            <person name="Kunzel S."/>
            <person name="Keller A."/>
            <person name="Neulinger S.C."/>
        </authorList>
    </citation>
    <scope>NUCLEOTIDE SEQUENCE [LARGE SCALE GENOMIC DNA]</scope>
    <source>
        <strain evidence="3 4">DSM 15116</strain>
    </source>
</reference>
<dbReference type="Pfam" id="PF13230">
    <property type="entry name" value="GATase_4"/>
    <property type="match status" value="1"/>
</dbReference>
<gene>
    <name evidence="3" type="ORF">CKO13_08480</name>
</gene>
<dbReference type="PANTHER" id="PTHR43187:SF1">
    <property type="entry name" value="GLUTAMINE AMIDOTRANSFERASE DUG3-RELATED"/>
    <property type="match status" value="1"/>
</dbReference>
<dbReference type="Proteomes" id="UP000738126">
    <property type="component" value="Unassembled WGS sequence"/>
</dbReference>
<keyword evidence="1" id="KW-0315">Glutamine amidotransferase</keyword>
<dbReference type="EMBL" id="NRSH01000093">
    <property type="protein sequence ID" value="MBK1727056.1"/>
    <property type="molecule type" value="Genomic_DNA"/>
</dbReference>
<feature type="domain" description="Glutamine amidotransferase type-2" evidence="2">
    <location>
        <begin position="29"/>
        <end position="287"/>
    </location>
</feature>
<evidence type="ECO:0000259" key="2">
    <source>
        <dbReference type="PROSITE" id="PS51278"/>
    </source>
</evidence>
<keyword evidence="4" id="KW-1185">Reference proteome</keyword>
<evidence type="ECO:0000313" key="3">
    <source>
        <dbReference type="EMBL" id="MBK1727056.1"/>
    </source>
</evidence>
<dbReference type="InterPro" id="IPR017932">
    <property type="entry name" value="GATase_2_dom"/>
</dbReference>
<sequence>MDGRPRVVQCSLLGGRYEPRLAWRERALCRIAAYCGPPLALHRFLLEPPHGLIQQAHAPRETVSATVNADGVGVGWLAPDGRPAVYRSPLPAWADPNLPALGRSLTSGLWCGSVRSATDPLSNGYANTQPFSDEHRLFLHNGYLEGFASRLRGPIRRWLEPEIEAQIAGTTDSEYLFAVVRQALARHGDAAAALRAAVARIDGWLHELGGAALLNLVLAGEGGIVALRYAYRHECPSLYFHPAHPGYAGGALVASEAFDGDPGWQGVGPGELLVMEAATHETRLEPL</sequence>
<dbReference type="Gene3D" id="3.60.20.10">
    <property type="entry name" value="Glutamine Phosphoribosylpyrophosphate, subunit 1, domain 1"/>
    <property type="match status" value="1"/>
</dbReference>
<dbReference type="InterPro" id="IPR052373">
    <property type="entry name" value="Gamma-glu_amide_hydrolase"/>
</dbReference>
<evidence type="ECO:0000313" key="4">
    <source>
        <dbReference type="Proteomes" id="UP000738126"/>
    </source>
</evidence>
<evidence type="ECO:0000256" key="1">
    <source>
        <dbReference type="ARBA" id="ARBA00022962"/>
    </source>
</evidence>
<dbReference type="SUPFAM" id="SSF56235">
    <property type="entry name" value="N-terminal nucleophile aminohydrolases (Ntn hydrolases)"/>
    <property type="match status" value="1"/>
</dbReference>
<dbReference type="InterPro" id="IPR026869">
    <property type="entry name" value="EgtC-like"/>
</dbReference>
<protein>
    <recommendedName>
        <fullName evidence="2">Glutamine amidotransferase type-2 domain-containing protein</fullName>
    </recommendedName>
</protein>
<comment type="caution">
    <text evidence="3">The sequence shown here is derived from an EMBL/GenBank/DDBJ whole genome shotgun (WGS) entry which is preliminary data.</text>
</comment>
<dbReference type="PROSITE" id="PS51278">
    <property type="entry name" value="GATASE_TYPE_2"/>
    <property type="match status" value="1"/>
</dbReference>